<protein>
    <submittedName>
        <fullName evidence="2">Putative lipoprotein</fullName>
    </submittedName>
</protein>
<dbReference type="KEGG" id="metu:GNH96_13435"/>
<dbReference type="RefSeq" id="WP_169604144.1">
    <property type="nucleotide sequence ID" value="NZ_CP046565.1"/>
</dbReference>
<dbReference type="NCBIfam" id="NF033171">
    <property type="entry name" value="lipo_LIC11139"/>
    <property type="match status" value="1"/>
</dbReference>
<name>A0A858QAG1_9GAMM</name>
<evidence type="ECO:0000313" key="3">
    <source>
        <dbReference type="Proteomes" id="UP000503004"/>
    </source>
</evidence>
<keyword evidence="2" id="KW-0449">Lipoprotein</keyword>
<proteinExistence type="predicted"/>
<reference evidence="3" key="1">
    <citation type="submission" date="2019-12" db="EMBL/GenBank/DDBJ databases">
        <authorList>
            <person name="Awala S.I."/>
            <person name="Rhee S.K."/>
        </authorList>
    </citation>
    <scope>NUCLEOTIDE SEQUENCE [LARGE SCALE GENOMIC DNA]</scope>
    <source>
        <strain evidence="3">IM1</strain>
    </source>
</reference>
<dbReference type="AlphaFoldDB" id="A0A858QAG1"/>
<feature type="compositionally biased region" description="Low complexity" evidence="1">
    <location>
        <begin position="34"/>
        <end position="55"/>
    </location>
</feature>
<organism evidence="2 3">
    <name type="scientific">Methylococcus geothermalis</name>
    <dbReference type="NCBI Taxonomy" id="2681310"/>
    <lineage>
        <taxon>Bacteria</taxon>
        <taxon>Pseudomonadati</taxon>
        <taxon>Pseudomonadota</taxon>
        <taxon>Gammaproteobacteria</taxon>
        <taxon>Methylococcales</taxon>
        <taxon>Methylococcaceae</taxon>
        <taxon>Methylococcus</taxon>
    </lineage>
</organism>
<sequence>MAMHFKSLILAPAATLVLQGCSFSYSSESSVKTSASPFTSSASISESSSSSSKSSQNKKARYEKSVSEYTTEFANSGSSDTVAFYARISQLAQEYGITGWDSDKDTYVAIGKGLAGAKLGQPQYDALRRLLANSDPTRMQYIDEGYR</sequence>
<dbReference type="PROSITE" id="PS51257">
    <property type="entry name" value="PROKAR_LIPOPROTEIN"/>
    <property type="match status" value="1"/>
</dbReference>
<gene>
    <name evidence="2" type="ORF">GNH96_13435</name>
</gene>
<feature type="region of interest" description="Disordered" evidence="1">
    <location>
        <begin position="29"/>
        <end position="61"/>
    </location>
</feature>
<keyword evidence="3" id="KW-1185">Reference proteome</keyword>
<dbReference type="EMBL" id="CP046565">
    <property type="protein sequence ID" value="QJD30869.1"/>
    <property type="molecule type" value="Genomic_DNA"/>
</dbReference>
<evidence type="ECO:0000256" key="1">
    <source>
        <dbReference type="SAM" id="MobiDB-lite"/>
    </source>
</evidence>
<accession>A0A858QAG1</accession>
<dbReference type="Proteomes" id="UP000503004">
    <property type="component" value="Chromosome"/>
</dbReference>
<evidence type="ECO:0000313" key="2">
    <source>
        <dbReference type="EMBL" id="QJD30869.1"/>
    </source>
</evidence>